<protein>
    <recommendedName>
        <fullName evidence="1">DUF6546 domain-containing protein</fullName>
    </recommendedName>
</protein>
<accession>A0AAD6N590</accession>
<dbReference type="EMBL" id="JAQJZL010000014">
    <property type="protein sequence ID" value="KAJ6030235.1"/>
    <property type="molecule type" value="Genomic_DNA"/>
</dbReference>
<organism evidence="2 3">
    <name type="scientific">Penicillium canescens</name>
    <dbReference type="NCBI Taxonomy" id="5083"/>
    <lineage>
        <taxon>Eukaryota</taxon>
        <taxon>Fungi</taxon>
        <taxon>Dikarya</taxon>
        <taxon>Ascomycota</taxon>
        <taxon>Pezizomycotina</taxon>
        <taxon>Eurotiomycetes</taxon>
        <taxon>Eurotiomycetidae</taxon>
        <taxon>Eurotiales</taxon>
        <taxon>Aspergillaceae</taxon>
        <taxon>Penicillium</taxon>
    </lineage>
</organism>
<name>A0AAD6N590_PENCN</name>
<sequence>MTRRVMTILALIYRQRGLVTYRVLLKKANTGVFDIDISRGLPTTIYLSAGRAALGMPKLNCMALWTMGSGVVHEFDYEMVEGAAKVI</sequence>
<evidence type="ECO:0000313" key="2">
    <source>
        <dbReference type="EMBL" id="KAJ6030235.1"/>
    </source>
</evidence>
<dbReference type="Pfam" id="PF20183">
    <property type="entry name" value="DUF6546"/>
    <property type="match status" value="1"/>
</dbReference>
<reference evidence="2" key="2">
    <citation type="submission" date="2023-01" db="EMBL/GenBank/DDBJ databases">
        <authorList>
            <person name="Petersen C."/>
        </authorList>
    </citation>
    <scope>NUCLEOTIDE SEQUENCE</scope>
    <source>
        <strain evidence="2">IBT 15450</strain>
    </source>
</reference>
<keyword evidence="3" id="KW-1185">Reference proteome</keyword>
<evidence type="ECO:0000259" key="1">
    <source>
        <dbReference type="Pfam" id="PF20183"/>
    </source>
</evidence>
<dbReference type="AlphaFoldDB" id="A0AAD6N590"/>
<gene>
    <name evidence="2" type="ORF">N7460_010501</name>
</gene>
<dbReference type="InterPro" id="IPR046676">
    <property type="entry name" value="DUF6546"/>
</dbReference>
<reference evidence="2" key="1">
    <citation type="journal article" date="2023" name="IMA Fungus">
        <title>Comparative genomic study of the Penicillium genus elucidates a diverse pangenome and 15 lateral gene transfer events.</title>
        <authorList>
            <person name="Petersen C."/>
            <person name="Sorensen T."/>
            <person name="Nielsen M.R."/>
            <person name="Sondergaard T.E."/>
            <person name="Sorensen J.L."/>
            <person name="Fitzpatrick D.A."/>
            <person name="Frisvad J.C."/>
            <person name="Nielsen K.L."/>
        </authorList>
    </citation>
    <scope>NUCLEOTIDE SEQUENCE</scope>
    <source>
        <strain evidence="2">IBT 15450</strain>
    </source>
</reference>
<proteinExistence type="predicted"/>
<feature type="domain" description="DUF6546" evidence="1">
    <location>
        <begin position="44"/>
        <end position="83"/>
    </location>
</feature>
<comment type="caution">
    <text evidence="2">The sequence shown here is derived from an EMBL/GenBank/DDBJ whole genome shotgun (WGS) entry which is preliminary data.</text>
</comment>
<dbReference type="Proteomes" id="UP001219568">
    <property type="component" value="Unassembled WGS sequence"/>
</dbReference>
<evidence type="ECO:0000313" key="3">
    <source>
        <dbReference type="Proteomes" id="UP001219568"/>
    </source>
</evidence>